<keyword evidence="2" id="KW-0732">Signal</keyword>
<feature type="compositionally biased region" description="Low complexity" evidence="1">
    <location>
        <begin position="119"/>
        <end position="133"/>
    </location>
</feature>
<name>A0A7S2DZV5_9STRA</name>
<dbReference type="AlphaFoldDB" id="A0A7S2DZV5"/>
<evidence type="ECO:0000313" key="3">
    <source>
        <dbReference type="EMBL" id="CAD9468524.1"/>
    </source>
</evidence>
<organism evidence="3">
    <name type="scientific">Helicotheca tamesis</name>
    <dbReference type="NCBI Taxonomy" id="374047"/>
    <lineage>
        <taxon>Eukaryota</taxon>
        <taxon>Sar</taxon>
        <taxon>Stramenopiles</taxon>
        <taxon>Ochrophyta</taxon>
        <taxon>Bacillariophyta</taxon>
        <taxon>Mediophyceae</taxon>
        <taxon>Lithodesmiophycidae</taxon>
        <taxon>Lithodesmiales</taxon>
        <taxon>Lithodesmiaceae</taxon>
        <taxon>Helicotheca</taxon>
    </lineage>
</organism>
<evidence type="ECO:0000256" key="1">
    <source>
        <dbReference type="SAM" id="MobiDB-lite"/>
    </source>
</evidence>
<dbReference type="EMBL" id="HBGV01001262">
    <property type="protein sequence ID" value="CAD9468524.1"/>
    <property type="molecule type" value="Transcribed_RNA"/>
</dbReference>
<feature type="region of interest" description="Disordered" evidence="1">
    <location>
        <begin position="92"/>
        <end position="133"/>
    </location>
</feature>
<gene>
    <name evidence="3" type="ORF">HTAM1171_LOCUS759</name>
</gene>
<feature type="signal peptide" evidence="2">
    <location>
        <begin position="1"/>
        <end position="21"/>
    </location>
</feature>
<proteinExistence type="predicted"/>
<accession>A0A7S2DZV5</accession>
<sequence>MTKTTIIISLTMVTLASSVASAFVQNVAIDSRCVTRTRPFYGTEWCTLQLHPDEAPELEEKAEIFMKALADARREESTDDLHMKLKRTSSANVAAAATAEGRGKAMQAPGGKRMPGSLFSRFFSRPSRPNNHN</sequence>
<protein>
    <submittedName>
        <fullName evidence="3">Uncharacterized protein</fullName>
    </submittedName>
</protein>
<evidence type="ECO:0000256" key="2">
    <source>
        <dbReference type="SAM" id="SignalP"/>
    </source>
</evidence>
<reference evidence="3" key="1">
    <citation type="submission" date="2021-01" db="EMBL/GenBank/DDBJ databases">
        <authorList>
            <person name="Corre E."/>
            <person name="Pelletier E."/>
            <person name="Niang G."/>
            <person name="Scheremetjew M."/>
            <person name="Finn R."/>
            <person name="Kale V."/>
            <person name="Holt S."/>
            <person name="Cochrane G."/>
            <person name="Meng A."/>
            <person name="Brown T."/>
            <person name="Cohen L."/>
        </authorList>
    </citation>
    <scope>NUCLEOTIDE SEQUENCE</scope>
    <source>
        <strain evidence="3">CCMP826</strain>
    </source>
</reference>
<feature type="chain" id="PRO_5030952555" evidence="2">
    <location>
        <begin position="22"/>
        <end position="133"/>
    </location>
</feature>